<dbReference type="EMBL" id="JWZT01005390">
    <property type="protein sequence ID" value="KII61023.1"/>
    <property type="molecule type" value="Genomic_DNA"/>
</dbReference>
<evidence type="ECO:0000313" key="2">
    <source>
        <dbReference type="EMBL" id="KII61023.1"/>
    </source>
</evidence>
<feature type="region of interest" description="Disordered" evidence="1">
    <location>
        <begin position="57"/>
        <end position="133"/>
    </location>
</feature>
<evidence type="ECO:0000313" key="3">
    <source>
        <dbReference type="Proteomes" id="UP000031668"/>
    </source>
</evidence>
<comment type="caution">
    <text evidence="2">The sequence shown here is derived from an EMBL/GenBank/DDBJ whole genome shotgun (WGS) entry which is preliminary data.</text>
</comment>
<sequence>MQESEEIKSERQRICAMNKSCEEALEIIQTFQNEFRRNPGNDSVPPRLSRLRTFIMQRESMRPNSDLDISKSSLKLPQQTSSRENLSAHNPCRSSSSQNITEPARSTREVRQPKRPPPKLTASRFYDVHQKNT</sequence>
<organism evidence="2 3">
    <name type="scientific">Thelohanellus kitauei</name>
    <name type="common">Myxosporean</name>
    <dbReference type="NCBI Taxonomy" id="669202"/>
    <lineage>
        <taxon>Eukaryota</taxon>
        <taxon>Metazoa</taxon>
        <taxon>Cnidaria</taxon>
        <taxon>Myxozoa</taxon>
        <taxon>Myxosporea</taxon>
        <taxon>Bivalvulida</taxon>
        <taxon>Platysporina</taxon>
        <taxon>Myxobolidae</taxon>
        <taxon>Thelohanellus</taxon>
    </lineage>
</organism>
<reference evidence="2 3" key="1">
    <citation type="journal article" date="2014" name="Genome Biol. Evol.">
        <title>The genome of the myxosporean Thelohanellus kitauei shows adaptations to nutrient acquisition within its fish host.</title>
        <authorList>
            <person name="Yang Y."/>
            <person name="Xiong J."/>
            <person name="Zhou Z."/>
            <person name="Huo F."/>
            <person name="Miao W."/>
            <person name="Ran C."/>
            <person name="Liu Y."/>
            <person name="Zhang J."/>
            <person name="Feng J."/>
            <person name="Wang M."/>
            <person name="Wang M."/>
            <person name="Wang L."/>
            <person name="Yao B."/>
        </authorList>
    </citation>
    <scope>NUCLEOTIDE SEQUENCE [LARGE SCALE GENOMIC DNA]</scope>
    <source>
        <strain evidence="2">Wuqing</strain>
    </source>
</reference>
<dbReference type="AlphaFoldDB" id="A0A0C2I756"/>
<accession>A0A0C2I756</accession>
<dbReference type="Proteomes" id="UP000031668">
    <property type="component" value="Unassembled WGS sequence"/>
</dbReference>
<keyword evidence="3" id="KW-1185">Reference proteome</keyword>
<evidence type="ECO:0000256" key="1">
    <source>
        <dbReference type="SAM" id="MobiDB-lite"/>
    </source>
</evidence>
<protein>
    <submittedName>
        <fullName evidence="2">Uncharacterized protein</fullName>
    </submittedName>
</protein>
<name>A0A0C2I756_THEKT</name>
<proteinExistence type="predicted"/>
<feature type="compositionally biased region" description="Low complexity" evidence="1">
    <location>
        <begin position="66"/>
        <end position="76"/>
    </location>
</feature>
<feature type="compositionally biased region" description="Polar residues" evidence="1">
    <location>
        <begin position="77"/>
        <end position="101"/>
    </location>
</feature>
<gene>
    <name evidence="2" type="ORF">RF11_13997</name>
</gene>